<dbReference type="InterPro" id="IPR027417">
    <property type="entry name" value="P-loop_NTPase"/>
</dbReference>
<dbReference type="SUPFAM" id="SSF52540">
    <property type="entry name" value="P-loop containing nucleoside triphosphate hydrolases"/>
    <property type="match status" value="1"/>
</dbReference>
<keyword evidence="4 9" id="KW-0808">Transferase</keyword>
<evidence type="ECO:0000256" key="9">
    <source>
        <dbReference type="RuleBase" id="RU363066"/>
    </source>
</evidence>
<sequence length="167" mass="19087">MLIIITGVSGTGKTTMGVLISRELGIPFYDADDFHPKSNIEKMSQGQPLNDQDRQPWLEKLAEKLTKSQKFGGAVLGCSALKESYRRILQVDPNIKWIHLKGHRDLIWERMLARKNHYMKAEMLDSQFATWEEPTYGLKLSIEDSPGEMLKHAMKFIFDSSESQITS</sequence>
<dbReference type="NCBIfam" id="TIGR01313">
    <property type="entry name" value="therm_gnt_kin"/>
    <property type="match status" value="1"/>
</dbReference>
<keyword evidence="5 9" id="KW-0547">Nucleotide-binding</keyword>
<evidence type="ECO:0000256" key="3">
    <source>
        <dbReference type="ARBA" id="ARBA00012054"/>
    </source>
</evidence>
<evidence type="ECO:0000256" key="2">
    <source>
        <dbReference type="ARBA" id="ARBA00008420"/>
    </source>
</evidence>
<evidence type="ECO:0000256" key="7">
    <source>
        <dbReference type="ARBA" id="ARBA00022840"/>
    </source>
</evidence>
<dbReference type="CDD" id="cd02021">
    <property type="entry name" value="GntK"/>
    <property type="match status" value="1"/>
</dbReference>
<keyword evidence="6 9" id="KW-0418">Kinase</keyword>
<evidence type="ECO:0000313" key="11">
    <source>
        <dbReference type="Proteomes" id="UP001595805"/>
    </source>
</evidence>
<proteinExistence type="inferred from homology"/>
<keyword evidence="11" id="KW-1185">Reference proteome</keyword>
<dbReference type="Proteomes" id="UP001595805">
    <property type="component" value="Unassembled WGS sequence"/>
</dbReference>
<evidence type="ECO:0000256" key="6">
    <source>
        <dbReference type="ARBA" id="ARBA00022777"/>
    </source>
</evidence>
<dbReference type="EMBL" id="JBHRZS010000007">
    <property type="protein sequence ID" value="MFC3880361.1"/>
    <property type="molecule type" value="Genomic_DNA"/>
</dbReference>
<comment type="caution">
    <text evidence="10">The sequence shown here is derived from an EMBL/GenBank/DDBJ whole genome shotgun (WGS) entry which is preliminary data.</text>
</comment>
<evidence type="ECO:0000313" key="10">
    <source>
        <dbReference type="EMBL" id="MFC3880361.1"/>
    </source>
</evidence>
<dbReference type="RefSeq" id="WP_377905696.1">
    <property type="nucleotide sequence ID" value="NZ_JBHRZS010000007.1"/>
</dbReference>
<reference evidence="11" key="1">
    <citation type="journal article" date="2019" name="Int. J. Syst. Evol. Microbiol.">
        <title>The Global Catalogue of Microorganisms (GCM) 10K type strain sequencing project: providing services to taxonomists for standard genome sequencing and annotation.</title>
        <authorList>
            <consortium name="The Broad Institute Genomics Platform"/>
            <consortium name="The Broad Institute Genome Sequencing Center for Infectious Disease"/>
            <person name="Wu L."/>
            <person name="Ma J."/>
        </authorList>
    </citation>
    <scope>NUCLEOTIDE SEQUENCE [LARGE SCALE GENOMIC DNA]</scope>
    <source>
        <strain evidence="11">CCUG 60523</strain>
    </source>
</reference>
<evidence type="ECO:0000256" key="1">
    <source>
        <dbReference type="ARBA" id="ARBA00004761"/>
    </source>
</evidence>
<keyword evidence="7 9" id="KW-0067">ATP-binding</keyword>
<organism evidence="10 11">
    <name type="scientific">Algoriphagus namhaensis</name>
    <dbReference type="NCBI Taxonomy" id="915353"/>
    <lineage>
        <taxon>Bacteria</taxon>
        <taxon>Pseudomonadati</taxon>
        <taxon>Bacteroidota</taxon>
        <taxon>Cytophagia</taxon>
        <taxon>Cytophagales</taxon>
        <taxon>Cyclobacteriaceae</taxon>
        <taxon>Algoriphagus</taxon>
    </lineage>
</organism>
<dbReference type="Pfam" id="PF13238">
    <property type="entry name" value="AAA_18"/>
    <property type="match status" value="1"/>
</dbReference>
<gene>
    <name evidence="10" type="ORF">ACFOSV_09255</name>
</gene>
<comment type="similarity">
    <text evidence="2 9">Belongs to the gluconokinase GntK/GntV family.</text>
</comment>
<comment type="pathway">
    <text evidence="1">Carbohydrate acid metabolism.</text>
</comment>
<name>A0ABV8AQU4_9BACT</name>
<evidence type="ECO:0000256" key="5">
    <source>
        <dbReference type="ARBA" id="ARBA00022741"/>
    </source>
</evidence>
<dbReference type="PANTHER" id="PTHR43442">
    <property type="entry name" value="GLUCONOKINASE-RELATED"/>
    <property type="match status" value="1"/>
</dbReference>
<dbReference type="PANTHER" id="PTHR43442:SF3">
    <property type="entry name" value="GLUCONOKINASE-RELATED"/>
    <property type="match status" value="1"/>
</dbReference>
<evidence type="ECO:0000256" key="8">
    <source>
        <dbReference type="ARBA" id="ARBA00048090"/>
    </source>
</evidence>
<dbReference type="InterPro" id="IPR006001">
    <property type="entry name" value="Therm_gnt_kin"/>
</dbReference>
<comment type="catalytic activity">
    <reaction evidence="8 9">
        <text>D-gluconate + ATP = 6-phospho-D-gluconate + ADP + H(+)</text>
        <dbReference type="Rhea" id="RHEA:19433"/>
        <dbReference type="ChEBI" id="CHEBI:15378"/>
        <dbReference type="ChEBI" id="CHEBI:18391"/>
        <dbReference type="ChEBI" id="CHEBI:30616"/>
        <dbReference type="ChEBI" id="CHEBI:58759"/>
        <dbReference type="ChEBI" id="CHEBI:456216"/>
        <dbReference type="EC" id="2.7.1.12"/>
    </reaction>
</comment>
<evidence type="ECO:0000256" key="4">
    <source>
        <dbReference type="ARBA" id="ARBA00022679"/>
    </source>
</evidence>
<accession>A0ABV8AQU4</accession>
<dbReference type="Gene3D" id="3.40.50.300">
    <property type="entry name" value="P-loop containing nucleotide triphosphate hydrolases"/>
    <property type="match status" value="1"/>
</dbReference>
<protein>
    <recommendedName>
        <fullName evidence="3 9">Gluconokinase</fullName>
        <ecNumber evidence="3 9">2.7.1.12</ecNumber>
    </recommendedName>
</protein>
<dbReference type="EC" id="2.7.1.12" evidence="3 9"/>